<dbReference type="AlphaFoldDB" id="A0A2A9MEN1"/>
<dbReference type="STRING" id="94643.A0A2A9MEN1"/>
<keyword evidence="1" id="KW-0378">Hydrolase</keyword>
<accession>A0A2A9MEN1</accession>
<reference evidence="2 3" key="1">
    <citation type="submission" date="2017-09" db="EMBL/GenBank/DDBJ databases">
        <title>Genome sequencing of Besnoitia besnoiti strain Bb-Ger1.</title>
        <authorList>
            <person name="Schares G."/>
            <person name="Venepally P."/>
            <person name="Lorenzi H.A."/>
        </authorList>
    </citation>
    <scope>NUCLEOTIDE SEQUENCE [LARGE SCALE GENOMIC DNA]</scope>
    <source>
        <strain evidence="2 3">Bb-Ger1</strain>
    </source>
</reference>
<dbReference type="PANTHER" id="PTHR43213">
    <property type="entry name" value="BIFUNCTIONAL DTTP/UTP PYROPHOSPHATASE/METHYLTRANSFERASE PROTEIN-RELATED"/>
    <property type="match status" value="1"/>
</dbReference>
<dbReference type="SUPFAM" id="SSF52972">
    <property type="entry name" value="ITPase-like"/>
    <property type="match status" value="1"/>
</dbReference>
<sequence length="276" mass="30208">MMEVADFFVKNRVILGSSSKWRRQVLERRGCPCGQISPAIDEKQIRHDDPVVLVTMLANKKADACLENLKKTSPSSVFPDGYVYHLHARSSPETGGIGTNMAVPNNSGTVLPSYPSWLICSDQVAVFRNSIREKPANRDEGEAFLRDYSGSGDPVQVINATVLVNSYSKRRIERIDKGAAWFRHIPDADIKEILDKGLVLACAGGFAIDDEIMSKYVERIDGEEECFMGLPMSSFGKLIEGAIAQEGGPLSAGVQKCARGSTDLPSADPRVTWADE</sequence>
<dbReference type="VEuPathDB" id="ToxoDB:BESB_045210"/>
<dbReference type="HAMAP" id="MF_00528">
    <property type="entry name" value="Maf"/>
    <property type="match status" value="1"/>
</dbReference>
<dbReference type="OrthoDB" id="10267058at2759"/>
<dbReference type="InterPro" id="IPR029001">
    <property type="entry name" value="ITPase-like_fam"/>
</dbReference>
<dbReference type="EMBL" id="NWUJ01000003">
    <property type="protein sequence ID" value="PFH36329.1"/>
    <property type="molecule type" value="Genomic_DNA"/>
</dbReference>
<evidence type="ECO:0000313" key="3">
    <source>
        <dbReference type="Proteomes" id="UP000224006"/>
    </source>
</evidence>
<dbReference type="KEGG" id="bbes:BESB_045210"/>
<evidence type="ECO:0000313" key="2">
    <source>
        <dbReference type="EMBL" id="PFH36329.1"/>
    </source>
</evidence>
<dbReference type="GO" id="GO:0047429">
    <property type="term" value="F:nucleoside triphosphate diphosphatase activity"/>
    <property type="evidence" value="ECO:0007669"/>
    <property type="project" value="InterPro"/>
</dbReference>
<name>A0A2A9MEN1_BESBE</name>
<dbReference type="InterPro" id="IPR003697">
    <property type="entry name" value="Maf-like"/>
</dbReference>
<dbReference type="GeneID" id="40309451"/>
<keyword evidence="3" id="KW-1185">Reference proteome</keyword>
<dbReference type="Gene3D" id="3.90.950.10">
    <property type="match status" value="1"/>
</dbReference>
<protein>
    <submittedName>
        <fullName evidence="2">Maf family protein</fullName>
    </submittedName>
</protein>
<gene>
    <name evidence="2" type="ORF">BESB_045210</name>
</gene>
<organism evidence="2 3">
    <name type="scientific">Besnoitia besnoiti</name>
    <name type="common">Apicomplexan protozoan</name>
    <dbReference type="NCBI Taxonomy" id="94643"/>
    <lineage>
        <taxon>Eukaryota</taxon>
        <taxon>Sar</taxon>
        <taxon>Alveolata</taxon>
        <taxon>Apicomplexa</taxon>
        <taxon>Conoidasida</taxon>
        <taxon>Coccidia</taxon>
        <taxon>Eucoccidiorida</taxon>
        <taxon>Eimeriorina</taxon>
        <taxon>Sarcocystidae</taxon>
        <taxon>Besnoitia</taxon>
    </lineage>
</organism>
<comment type="caution">
    <text evidence="2">The sequence shown here is derived from an EMBL/GenBank/DDBJ whole genome shotgun (WGS) entry which is preliminary data.</text>
</comment>
<dbReference type="Pfam" id="PF02545">
    <property type="entry name" value="Maf"/>
    <property type="match status" value="1"/>
</dbReference>
<dbReference type="PANTHER" id="PTHR43213:SF4">
    <property type="entry name" value="7-METHYL-GTP PYROPHOSPHATASE"/>
    <property type="match status" value="1"/>
</dbReference>
<proteinExistence type="inferred from homology"/>
<dbReference type="Proteomes" id="UP000224006">
    <property type="component" value="Chromosome III"/>
</dbReference>
<dbReference type="RefSeq" id="XP_029220338.1">
    <property type="nucleotide sequence ID" value="XM_029362972.1"/>
</dbReference>
<evidence type="ECO:0000256" key="1">
    <source>
        <dbReference type="ARBA" id="ARBA00022801"/>
    </source>
</evidence>